<comment type="function">
    <text evidence="9">Essential subunit of the Sec protein translocation channel SecYEG. Clamps together the 2 halves of SecY. May contact the channel plug during translocation.</text>
</comment>
<keyword evidence="5 9" id="KW-0653">Protein transport</keyword>
<dbReference type="HAMAP" id="MF_00422">
    <property type="entry name" value="SecE"/>
    <property type="match status" value="1"/>
</dbReference>
<keyword evidence="8 9" id="KW-0472">Membrane</keyword>
<accession>A0A0V8RZY1</accession>
<reference evidence="11 12" key="1">
    <citation type="submission" date="2015-10" db="EMBL/GenBank/DDBJ databases">
        <title>Draft Genome of Actinomyces odontolyticus subsp. actinosynbacter strain XH001.</title>
        <authorList>
            <person name="Mclean J.S."/>
            <person name="He X."/>
        </authorList>
    </citation>
    <scope>NUCLEOTIDE SEQUENCE [LARGE SCALE GENOMIC DNA]</scope>
    <source>
        <strain evidence="11 12">XH001</strain>
    </source>
</reference>
<dbReference type="GO" id="GO:0009306">
    <property type="term" value="P:protein secretion"/>
    <property type="evidence" value="ECO:0007669"/>
    <property type="project" value="UniProtKB-UniRule"/>
</dbReference>
<dbReference type="GO" id="GO:0005886">
    <property type="term" value="C:plasma membrane"/>
    <property type="evidence" value="ECO:0007669"/>
    <property type="project" value="UniProtKB-SubCell"/>
</dbReference>
<dbReference type="InterPro" id="IPR005807">
    <property type="entry name" value="SecE_bac"/>
</dbReference>
<keyword evidence="4 9" id="KW-0812">Transmembrane</keyword>
<dbReference type="RefSeq" id="WP_003792279.1">
    <property type="nucleotide sequence ID" value="NZ_CP040006.1"/>
</dbReference>
<dbReference type="GO" id="GO:0065002">
    <property type="term" value="P:intracellular protein transmembrane transport"/>
    <property type="evidence" value="ECO:0007669"/>
    <property type="project" value="UniProtKB-UniRule"/>
</dbReference>
<gene>
    <name evidence="9" type="primary">secE</name>
    <name evidence="11" type="ORF">APY09_04705</name>
</gene>
<dbReference type="Pfam" id="PF00584">
    <property type="entry name" value="SecE"/>
    <property type="match status" value="1"/>
</dbReference>
<protein>
    <recommendedName>
        <fullName evidence="9">Protein translocase subunit SecE</fullName>
    </recommendedName>
</protein>
<keyword evidence="3 9" id="KW-1003">Cell membrane</keyword>
<dbReference type="InterPro" id="IPR038379">
    <property type="entry name" value="SecE_sf"/>
</dbReference>
<organism evidence="11 12">
    <name type="scientific">Schaalia odontolytica</name>
    <dbReference type="NCBI Taxonomy" id="1660"/>
    <lineage>
        <taxon>Bacteria</taxon>
        <taxon>Bacillati</taxon>
        <taxon>Actinomycetota</taxon>
        <taxon>Actinomycetes</taxon>
        <taxon>Actinomycetales</taxon>
        <taxon>Actinomycetaceae</taxon>
        <taxon>Schaalia</taxon>
    </lineage>
</organism>
<proteinExistence type="inferred from homology"/>
<dbReference type="EMBL" id="LLVT01000001">
    <property type="protein sequence ID" value="KSW13638.1"/>
    <property type="molecule type" value="Genomic_DNA"/>
</dbReference>
<sequence>MADRVASDAESSRRDRTKNEATRKRSAATKEQTKRPGFFGGIWLFFKQVIDEMKKVTYPTGSETWTYFLVVVVFVAAIMLFAGLLDFGFGKLSALIFG</sequence>
<name>A0A0V8RZY1_9ACTO</name>
<evidence type="ECO:0000256" key="6">
    <source>
        <dbReference type="ARBA" id="ARBA00022989"/>
    </source>
</evidence>
<comment type="similarity">
    <text evidence="9">Belongs to the SecE/SEC61-gamma family.</text>
</comment>
<evidence type="ECO:0000256" key="4">
    <source>
        <dbReference type="ARBA" id="ARBA00022692"/>
    </source>
</evidence>
<dbReference type="AlphaFoldDB" id="A0A0V8RZY1"/>
<evidence type="ECO:0000256" key="2">
    <source>
        <dbReference type="ARBA" id="ARBA00022448"/>
    </source>
</evidence>
<feature type="compositionally biased region" description="Basic and acidic residues" evidence="10">
    <location>
        <begin position="1"/>
        <end position="23"/>
    </location>
</feature>
<comment type="subcellular location">
    <subcellularLocation>
        <location evidence="9">Cell membrane</location>
        <topology evidence="9">Single-pass membrane protein</topology>
    </subcellularLocation>
    <subcellularLocation>
        <location evidence="1">Membrane</location>
    </subcellularLocation>
</comment>
<dbReference type="GO" id="GO:0043952">
    <property type="term" value="P:protein transport by the Sec complex"/>
    <property type="evidence" value="ECO:0007669"/>
    <property type="project" value="UniProtKB-UniRule"/>
</dbReference>
<evidence type="ECO:0000256" key="1">
    <source>
        <dbReference type="ARBA" id="ARBA00004370"/>
    </source>
</evidence>
<dbReference type="PANTHER" id="PTHR33910:SF1">
    <property type="entry name" value="PROTEIN TRANSLOCASE SUBUNIT SECE"/>
    <property type="match status" value="1"/>
</dbReference>
<dbReference type="InterPro" id="IPR001901">
    <property type="entry name" value="Translocase_SecE/Sec61-g"/>
</dbReference>
<feature type="region of interest" description="Disordered" evidence="10">
    <location>
        <begin position="1"/>
        <end position="33"/>
    </location>
</feature>
<dbReference type="Gene3D" id="1.20.5.1030">
    <property type="entry name" value="Preprotein translocase secy subunit"/>
    <property type="match status" value="1"/>
</dbReference>
<evidence type="ECO:0000256" key="7">
    <source>
        <dbReference type="ARBA" id="ARBA00023010"/>
    </source>
</evidence>
<dbReference type="GO" id="GO:0006605">
    <property type="term" value="P:protein targeting"/>
    <property type="evidence" value="ECO:0007669"/>
    <property type="project" value="UniProtKB-UniRule"/>
</dbReference>
<feature type="transmembrane region" description="Helical" evidence="9">
    <location>
        <begin position="65"/>
        <end position="85"/>
    </location>
</feature>
<evidence type="ECO:0000256" key="9">
    <source>
        <dbReference type="HAMAP-Rule" id="MF_00422"/>
    </source>
</evidence>
<evidence type="ECO:0000256" key="5">
    <source>
        <dbReference type="ARBA" id="ARBA00022927"/>
    </source>
</evidence>
<comment type="caution">
    <text evidence="11">The sequence shown here is derived from an EMBL/GenBank/DDBJ whole genome shotgun (WGS) entry which is preliminary data.</text>
</comment>
<keyword evidence="6 9" id="KW-1133">Transmembrane helix</keyword>
<evidence type="ECO:0000256" key="3">
    <source>
        <dbReference type="ARBA" id="ARBA00022475"/>
    </source>
</evidence>
<comment type="subunit">
    <text evidence="9">Component of the Sec protein translocase complex. Heterotrimer consisting of SecY, SecE and SecG subunits. The heterotrimers can form oligomers, although 1 heterotrimer is thought to be able to translocate proteins. Interacts with the ribosome. Interacts with SecDF, and other proteins may be involved. Interacts with SecA.</text>
</comment>
<evidence type="ECO:0000256" key="10">
    <source>
        <dbReference type="SAM" id="MobiDB-lite"/>
    </source>
</evidence>
<dbReference type="GO" id="GO:0008320">
    <property type="term" value="F:protein transmembrane transporter activity"/>
    <property type="evidence" value="ECO:0007669"/>
    <property type="project" value="UniProtKB-UniRule"/>
</dbReference>
<evidence type="ECO:0000256" key="8">
    <source>
        <dbReference type="ARBA" id="ARBA00023136"/>
    </source>
</evidence>
<keyword evidence="2 9" id="KW-0813">Transport</keyword>
<dbReference type="PANTHER" id="PTHR33910">
    <property type="entry name" value="PROTEIN TRANSLOCASE SUBUNIT SECE"/>
    <property type="match status" value="1"/>
</dbReference>
<evidence type="ECO:0000313" key="12">
    <source>
        <dbReference type="Proteomes" id="UP000054686"/>
    </source>
</evidence>
<dbReference type="Proteomes" id="UP000054686">
    <property type="component" value="Unassembled WGS sequence"/>
</dbReference>
<evidence type="ECO:0000313" key="11">
    <source>
        <dbReference type="EMBL" id="KSW13638.1"/>
    </source>
</evidence>
<keyword evidence="7 9" id="KW-0811">Translocation</keyword>
<dbReference type="OrthoDB" id="9805743at2"/>
<dbReference type="NCBIfam" id="TIGR00964">
    <property type="entry name" value="secE_bact"/>
    <property type="match status" value="1"/>
</dbReference>